<dbReference type="RefSeq" id="XP_047778538.1">
    <property type="nucleotide sequence ID" value="XM_047922733.1"/>
</dbReference>
<proteinExistence type="predicted"/>
<evidence type="ECO:0000256" key="1">
    <source>
        <dbReference type="SAM" id="Phobius"/>
    </source>
</evidence>
<keyword evidence="1" id="KW-0472">Membrane</keyword>
<reference evidence="2 3" key="1">
    <citation type="journal article" date="2021" name="Environ. Microbiol.">
        <title>Gene family expansions and transcriptome signatures uncover fungal adaptations to wood decay.</title>
        <authorList>
            <person name="Hage H."/>
            <person name="Miyauchi S."/>
            <person name="Viragh M."/>
            <person name="Drula E."/>
            <person name="Min B."/>
            <person name="Chaduli D."/>
            <person name="Navarro D."/>
            <person name="Favel A."/>
            <person name="Norest M."/>
            <person name="Lesage-Meessen L."/>
            <person name="Balint B."/>
            <person name="Merenyi Z."/>
            <person name="de Eugenio L."/>
            <person name="Morin E."/>
            <person name="Martinez A.T."/>
            <person name="Baldrian P."/>
            <person name="Stursova M."/>
            <person name="Martinez M.J."/>
            <person name="Novotny C."/>
            <person name="Magnuson J.K."/>
            <person name="Spatafora J.W."/>
            <person name="Maurice S."/>
            <person name="Pangilinan J."/>
            <person name="Andreopoulos W."/>
            <person name="LaButti K."/>
            <person name="Hundley H."/>
            <person name="Na H."/>
            <person name="Kuo A."/>
            <person name="Barry K."/>
            <person name="Lipzen A."/>
            <person name="Henrissat B."/>
            <person name="Riley R."/>
            <person name="Ahrendt S."/>
            <person name="Nagy L.G."/>
            <person name="Grigoriev I.V."/>
            <person name="Martin F."/>
            <person name="Rosso M.N."/>
        </authorList>
    </citation>
    <scope>NUCLEOTIDE SEQUENCE [LARGE SCALE GENOMIC DNA]</scope>
    <source>
        <strain evidence="2 3">CIRM-BRFM 1785</strain>
    </source>
</reference>
<keyword evidence="1" id="KW-1133">Transmembrane helix</keyword>
<evidence type="ECO:0000313" key="2">
    <source>
        <dbReference type="EMBL" id="KAH9836253.1"/>
    </source>
</evidence>
<dbReference type="EMBL" id="JADCUA010000011">
    <property type="protein sequence ID" value="KAH9836253.1"/>
    <property type="molecule type" value="Genomic_DNA"/>
</dbReference>
<comment type="caution">
    <text evidence="2">The sequence shown here is derived from an EMBL/GenBank/DDBJ whole genome shotgun (WGS) entry which is preliminary data.</text>
</comment>
<accession>A0ABQ8KF42</accession>
<keyword evidence="1" id="KW-0812">Transmembrane</keyword>
<sequence>MPLPSPDGHDLSTLRHAPAVHTAANLRQAIFCSCAQSAPHPGPDRRAPLRIWCHICLAICPLILCARAWAWRVRAAALDRNVMRCTIERPRTAPAASTSWAMKSRIACGSYGAFWPGLLGVVRLHSALVAGSRTAARARKRTRSTQKEGGGVIDIVPLSQNTVCTRIAWNSGRESESWLDDDRPRSRFCEFVRWAWFEFAVSAFWLLGDSMATAPT</sequence>
<protein>
    <submittedName>
        <fullName evidence="2">Uncharacterized protein</fullName>
    </submittedName>
</protein>
<evidence type="ECO:0000313" key="3">
    <source>
        <dbReference type="Proteomes" id="UP000814176"/>
    </source>
</evidence>
<organism evidence="2 3">
    <name type="scientific">Rhodofomes roseus</name>
    <dbReference type="NCBI Taxonomy" id="34475"/>
    <lineage>
        <taxon>Eukaryota</taxon>
        <taxon>Fungi</taxon>
        <taxon>Dikarya</taxon>
        <taxon>Basidiomycota</taxon>
        <taxon>Agaricomycotina</taxon>
        <taxon>Agaricomycetes</taxon>
        <taxon>Polyporales</taxon>
        <taxon>Rhodofomes</taxon>
    </lineage>
</organism>
<dbReference type="Proteomes" id="UP000814176">
    <property type="component" value="Unassembled WGS sequence"/>
</dbReference>
<gene>
    <name evidence="2" type="ORF">C8Q71DRAFT_73979</name>
</gene>
<feature type="transmembrane region" description="Helical" evidence="1">
    <location>
        <begin position="49"/>
        <end position="70"/>
    </location>
</feature>
<keyword evidence="3" id="KW-1185">Reference proteome</keyword>
<name>A0ABQ8KF42_9APHY</name>
<dbReference type="GeneID" id="72003465"/>